<evidence type="ECO:0008006" key="3">
    <source>
        <dbReference type="Google" id="ProtNLM"/>
    </source>
</evidence>
<dbReference type="InterPro" id="IPR025449">
    <property type="entry name" value="JetB"/>
</dbReference>
<dbReference type="Pfam" id="PF13835">
    <property type="entry name" value="DUF4194"/>
    <property type="match status" value="1"/>
</dbReference>
<evidence type="ECO:0000313" key="1">
    <source>
        <dbReference type="EMBL" id="QDV27900.1"/>
    </source>
</evidence>
<dbReference type="AlphaFoldDB" id="A0A518GH46"/>
<name>A0A518GH46_9BACT</name>
<dbReference type="Proteomes" id="UP000318017">
    <property type="component" value="Chromosome"/>
</dbReference>
<dbReference type="RefSeq" id="WP_197355873.1">
    <property type="nucleotide sequence ID" value="NZ_CP036298.1"/>
</dbReference>
<dbReference type="KEGG" id="ahel:Q31a_62930"/>
<organism evidence="1 2">
    <name type="scientific">Aureliella helgolandensis</name>
    <dbReference type="NCBI Taxonomy" id="2527968"/>
    <lineage>
        <taxon>Bacteria</taxon>
        <taxon>Pseudomonadati</taxon>
        <taxon>Planctomycetota</taxon>
        <taxon>Planctomycetia</taxon>
        <taxon>Pirellulales</taxon>
        <taxon>Pirellulaceae</taxon>
        <taxon>Aureliella</taxon>
    </lineage>
</organism>
<evidence type="ECO:0000313" key="2">
    <source>
        <dbReference type="Proteomes" id="UP000318017"/>
    </source>
</evidence>
<proteinExistence type="predicted"/>
<sequence length="224" mass="25734">MNLPNNSSSDTDFLLSGREQAYPPPVEWSGVAVRLLQGVVYHDDSRNVWETLLANVSPLTEYFGKLGLLLVVDETDAMAYLRQPDDEEVPTEYDPVPRLFRRTPLTYETTLLCVLLRDELRQFEEEDVQNERCVISQLDLLAVWQAFFPEQNDAVKLNRTLTSALRKLEDLKFVRQFEKEPPSWEVRRIIKARLPLADLERLRHSLVAAAQTAAQTDTATEEDS</sequence>
<gene>
    <name evidence="1" type="ORF">Q31a_62930</name>
</gene>
<protein>
    <recommendedName>
        <fullName evidence="3">DUF4194 domain-containing protein</fullName>
    </recommendedName>
</protein>
<accession>A0A518GH46</accession>
<dbReference type="EMBL" id="CP036298">
    <property type="protein sequence ID" value="QDV27900.1"/>
    <property type="molecule type" value="Genomic_DNA"/>
</dbReference>
<reference evidence="1 2" key="1">
    <citation type="submission" date="2019-02" db="EMBL/GenBank/DDBJ databases">
        <title>Deep-cultivation of Planctomycetes and their phenomic and genomic characterization uncovers novel biology.</title>
        <authorList>
            <person name="Wiegand S."/>
            <person name="Jogler M."/>
            <person name="Boedeker C."/>
            <person name="Pinto D."/>
            <person name="Vollmers J."/>
            <person name="Rivas-Marin E."/>
            <person name="Kohn T."/>
            <person name="Peeters S.H."/>
            <person name="Heuer A."/>
            <person name="Rast P."/>
            <person name="Oberbeckmann S."/>
            <person name="Bunk B."/>
            <person name="Jeske O."/>
            <person name="Meyerdierks A."/>
            <person name="Storesund J.E."/>
            <person name="Kallscheuer N."/>
            <person name="Luecker S."/>
            <person name="Lage O.M."/>
            <person name="Pohl T."/>
            <person name="Merkel B.J."/>
            <person name="Hornburger P."/>
            <person name="Mueller R.-W."/>
            <person name="Bruemmer F."/>
            <person name="Labrenz M."/>
            <person name="Spormann A.M."/>
            <person name="Op den Camp H."/>
            <person name="Overmann J."/>
            <person name="Amann R."/>
            <person name="Jetten M.S.M."/>
            <person name="Mascher T."/>
            <person name="Medema M.H."/>
            <person name="Devos D.P."/>
            <person name="Kaster A.-K."/>
            <person name="Ovreas L."/>
            <person name="Rohde M."/>
            <person name="Galperin M.Y."/>
            <person name="Jogler C."/>
        </authorList>
    </citation>
    <scope>NUCLEOTIDE SEQUENCE [LARGE SCALE GENOMIC DNA]</scope>
    <source>
        <strain evidence="1 2">Q31a</strain>
    </source>
</reference>
<keyword evidence="2" id="KW-1185">Reference proteome</keyword>